<name>A0A0F9MRS6_9ZZZZ</name>
<reference evidence="2" key="1">
    <citation type="journal article" date="2015" name="Nature">
        <title>Complex archaea that bridge the gap between prokaryotes and eukaryotes.</title>
        <authorList>
            <person name="Spang A."/>
            <person name="Saw J.H."/>
            <person name="Jorgensen S.L."/>
            <person name="Zaremba-Niedzwiedzka K."/>
            <person name="Martijn J."/>
            <person name="Lind A.E."/>
            <person name="van Eijk R."/>
            <person name="Schleper C."/>
            <person name="Guy L."/>
            <person name="Ettema T.J."/>
        </authorList>
    </citation>
    <scope>NUCLEOTIDE SEQUENCE</scope>
</reference>
<protein>
    <submittedName>
        <fullName evidence="2">Uncharacterized protein</fullName>
    </submittedName>
</protein>
<dbReference type="EMBL" id="LAZR01004281">
    <property type="protein sequence ID" value="KKN10060.1"/>
    <property type="molecule type" value="Genomic_DNA"/>
</dbReference>
<evidence type="ECO:0000313" key="1">
    <source>
        <dbReference type="EMBL" id="KKM06404.1"/>
    </source>
</evidence>
<feature type="non-terminal residue" evidence="2">
    <location>
        <position position="34"/>
    </location>
</feature>
<sequence length="34" mass="4061">MSFPKISRTINKEMEHVKVQFLTESLELILDRVK</sequence>
<dbReference type="AlphaFoldDB" id="A0A0F9MRS6"/>
<accession>A0A0F9MRS6</accession>
<proteinExistence type="predicted"/>
<comment type="caution">
    <text evidence="2">The sequence shown here is derived from an EMBL/GenBank/DDBJ whole genome shotgun (WGS) entry which is preliminary data.</text>
</comment>
<dbReference type="EMBL" id="LAZR01016001">
    <property type="protein sequence ID" value="KKM06404.1"/>
    <property type="molecule type" value="Genomic_DNA"/>
</dbReference>
<organism evidence="2">
    <name type="scientific">marine sediment metagenome</name>
    <dbReference type="NCBI Taxonomy" id="412755"/>
    <lineage>
        <taxon>unclassified sequences</taxon>
        <taxon>metagenomes</taxon>
        <taxon>ecological metagenomes</taxon>
    </lineage>
</organism>
<gene>
    <name evidence="2" type="ORF">LCGC14_1040460</name>
    <name evidence="1" type="ORF">LCGC14_1744300</name>
</gene>
<evidence type="ECO:0000313" key="2">
    <source>
        <dbReference type="EMBL" id="KKN10060.1"/>
    </source>
</evidence>